<dbReference type="PROSITE" id="PS00668">
    <property type="entry name" value="COMPLEX1_ND1_2"/>
    <property type="match status" value="1"/>
</dbReference>
<keyword evidence="6 12" id="KW-1133">Transmembrane helix</keyword>
<dbReference type="EC" id="7.1.1.2" evidence="3 11"/>
<dbReference type="InterPro" id="IPR018086">
    <property type="entry name" value="NADH_UbQ_OxRdtase_su1_CS"/>
</dbReference>
<dbReference type="PANTHER" id="PTHR11432:SF3">
    <property type="entry name" value="NADH-UBIQUINONE OXIDOREDUCTASE CHAIN 1"/>
    <property type="match status" value="1"/>
</dbReference>
<keyword evidence="11 13" id="KW-0496">Mitochondrion</keyword>
<dbReference type="PANTHER" id="PTHR11432">
    <property type="entry name" value="NADH DEHYDROGENASE SUBUNIT 1"/>
    <property type="match status" value="1"/>
</dbReference>
<sequence>MFFFFLIVVLVLLLLVAMLVLLERNILGVDQLRKGPNITGWYGILQTVSDGIKLILKVFLFTPGMRFFFFFLSPLIGLFLSLFNWFFVSVSFVISSMEMTVVLTLFVGSMMVYTVVWAGWGSNSAYSVIGSIRAVAQMISYEVVLGLFVFFFIYNFSSYSWESFFFSNYMGGFFFFFLLFFMWVVVMMAELNRTPFDLVEGESELVGGFNVEYSGSGFTLLFLSEYVNIWFMCAISVIIFFGFFFGFFFSFFMVFFLGIFVVHIRGLLPRYKFFDLIVLTWKVFLPLILFFLVFSFCF</sequence>
<proteinExistence type="inferred from homology"/>
<protein>
    <recommendedName>
        <fullName evidence="4 11">NADH-ubiquinone oxidoreductase chain 1</fullName>
        <ecNumber evidence="3 11">7.1.1.2</ecNumber>
    </recommendedName>
</protein>
<feature type="transmembrane region" description="Helical" evidence="12">
    <location>
        <begin position="132"/>
        <end position="154"/>
    </location>
</feature>
<feature type="transmembrane region" description="Helical" evidence="12">
    <location>
        <begin position="67"/>
        <end position="88"/>
    </location>
</feature>
<keyword evidence="8 12" id="KW-0472">Membrane</keyword>
<evidence type="ECO:0000256" key="6">
    <source>
        <dbReference type="ARBA" id="ARBA00022989"/>
    </source>
</evidence>
<evidence type="ECO:0000256" key="11">
    <source>
        <dbReference type="RuleBase" id="RU000473"/>
    </source>
</evidence>
<dbReference type="AlphaFoldDB" id="A0A173QSX8"/>
<keyword evidence="7 10" id="KW-0520">NAD</keyword>
<feature type="transmembrane region" description="Helical" evidence="12">
    <location>
        <begin position="166"/>
        <end position="189"/>
    </location>
</feature>
<dbReference type="EMBL" id="LN877970">
    <property type="protein sequence ID" value="CUH72609.1"/>
    <property type="molecule type" value="Genomic_DNA"/>
</dbReference>
<evidence type="ECO:0000256" key="4">
    <source>
        <dbReference type="ARBA" id="ARBA00021009"/>
    </source>
</evidence>
<gene>
    <name evidence="13" type="primary">nad1</name>
</gene>
<dbReference type="Pfam" id="PF00146">
    <property type="entry name" value="NADHdh"/>
    <property type="match status" value="1"/>
</dbReference>
<comment type="similarity">
    <text evidence="2 10">Belongs to the complex I subunit 1 family.</text>
</comment>
<evidence type="ECO:0000256" key="2">
    <source>
        <dbReference type="ARBA" id="ARBA00010535"/>
    </source>
</evidence>
<evidence type="ECO:0000256" key="8">
    <source>
        <dbReference type="ARBA" id="ARBA00023136"/>
    </source>
</evidence>
<evidence type="ECO:0000256" key="7">
    <source>
        <dbReference type="ARBA" id="ARBA00023027"/>
    </source>
</evidence>
<dbReference type="InterPro" id="IPR001694">
    <property type="entry name" value="NADH_UbQ_OxRdtase_su1/FPO"/>
</dbReference>
<evidence type="ECO:0000256" key="5">
    <source>
        <dbReference type="ARBA" id="ARBA00022692"/>
    </source>
</evidence>
<feature type="transmembrane region" description="Helical" evidence="12">
    <location>
        <begin position="229"/>
        <end position="262"/>
    </location>
</feature>
<accession>A0A173QSX8</accession>
<geneLocation type="mitochondrion" evidence="13"/>
<evidence type="ECO:0000313" key="13">
    <source>
        <dbReference type="EMBL" id="CUH72609.1"/>
    </source>
</evidence>
<evidence type="ECO:0000256" key="3">
    <source>
        <dbReference type="ARBA" id="ARBA00012944"/>
    </source>
</evidence>
<evidence type="ECO:0000256" key="12">
    <source>
        <dbReference type="SAM" id="Phobius"/>
    </source>
</evidence>
<dbReference type="GO" id="GO:0009060">
    <property type="term" value="P:aerobic respiration"/>
    <property type="evidence" value="ECO:0007669"/>
    <property type="project" value="TreeGrafter"/>
</dbReference>
<evidence type="ECO:0000256" key="1">
    <source>
        <dbReference type="ARBA" id="ARBA00004141"/>
    </source>
</evidence>
<dbReference type="GO" id="GO:0008137">
    <property type="term" value="F:NADH dehydrogenase (ubiquinone) activity"/>
    <property type="evidence" value="ECO:0007669"/>
    <property type="project" value="UniProtKB-EC"/>
</dbReference>
<organism evidence="13">
    <name type="scientific">Rhopalaea idoneta</name>
    <dbReference type="NCBI Taxonomy" id="1712670"/>
    <lineage>
        <taxon>Eukaryota</taxon>
        <taxon>Metazoa</taxon>
        <taxon>Chordata</taxon>
        <taxon>Tunicata</taxon>
        <taxon>Ascidiacea</taxon>
        <taxon>Aplousobranchia</taxon>
        <taxon>Diazonidae</taxon>
        <taxon>Rhopalaea</taxon>
    </lineage>
</organism>
<keyword evidence="5 10" id="KW-0812">Transmembrane</keyword>
<name>A0A173QSX8_9ASCI</name>
<feature type="transmembrane region" description="Helical" evidence="12">
    <location>
        <begin position="274"/>
        <end position="296"/>
    </location>
</feature>
<dbReference type="GO" id="GO:0003954">
    <property type="term" value="F:NADH dehydrogenase activity"/>
    <property type="evidence" value="ECO:0007669"/>
    <property type="project" value="TreeGrafter"/>
</dbReference>
<comment type="catalytic activity">
    <reaction evidence="9 11">
        <text>a ubiquinone + NADH + 5 H(+)(in) = a ubiquinol + NAD(+) + 4 H(+)(out)</text>
        <dbReference type="Rhea" id="RHEA:29091"/>
        <dbReference type="Rhea" id="RHEA-COMP:9565"/>
        <dbReference type="Rhea" id="RHEA-COMP:9566"/>
        <dbReference type="ChEBI" id="CHEBI:15378"/>
        <dbReference type="ChEBI" id="CHEBI:16389"/>
        <dbReference type="ChEBI" id="CHEBI:17976"/>
        <dbReference type="ChEBI" id="CHEBI:57540"/>
        <dbReference type="ChEBI" id="CHEBI:57945"/>
        <dbReference type="EC" id="7.1.1.2"/>
    </reaction>
</comment>
<dbReference type="GO" id="GO:0005743">
    <property type="term" value="C:mitochondrial inner membrane"/>
    <property type="evidence" value="ECO:0007669"/>
    <property type="project" value="UniProtKB-SubCell"/>
</dbReference>
<feature type="transmembrane region" description="Helical" evidence="12">
    <location>
        <begin position="100"/>
        <end position="120"/>
    </location>
</feature>
<evidence type="ECO:0000256" key="9">
    <source>
        <dbReference type="ARBA" id="ARBA00049551"/>
    </source>
</evidence>
<reference evidence="13" key="1">
    <citation type="journal article" date="2016" name="Mol. Phylogenet. Evol.">
        <title>Back to solitude: Solving the phylogenetic position of the Diazonidae using molecular and developmental characters.</title>
        <authorList>
            <person name="Shenkar N."/>
            <person name="Koplovitz G."/>
            <person name="Dray L."/>
            <person name="Gissi C."/>
            <person name="Huchon D."/>
        </authorList>
    </citation>
    <scope>NUCLEOTIDE SEQUENCE</scope>
</reference>
<comment type="subcellular location">
    <subcellularLocation>
        <location evidence="1">Membrane</location>
        <topology evidence="1">Multi-pass membrane protein</topology>
    </subcellularLocation>
    <subcellularLocation>
        <location evidence="10">Mitochondrion inner membrane</location>
        <topology evidence="10">Multi-pass membrane protein</topology>
    </subcellularLocation>
</comment>
<evidence type="ECO:0000256" key="10">
    <source>
        <dbReference type="RuleBase" id="RU000471"/>
    </source>
</evidence>
<keyword evidence="11" id="KW-0830">Ubiquinone</keyword>